<evidence type="ECO:0000313" key="1">
    <source>
        <dbReference type="EMBL" id="QBP18662.1"/>
    </source>
</evidence>
<dbReference type="OrthoDB" id="9790372at2"/>
<protein>
    <submittedName>
        <fullName evidence="1">DUF177 domain-containing protein</fullName>
    </submittedName>
</protein>
<dbReference type="KEGG" id="lji:ELX58_05870"/>
<name>A0A4P6ZMK3_9LACO</name>
<evidence type="ECO:0000313" key="2">
    <source>
        <dbReference type="Proteomes" id="UP000294321"/>
    </source>
</evidence>
<dbReference type="InterPro" id="IPR003772">
    <property type="entry name" value="YceD"/>
</dbReference>
<sequence length="188" mass="21684">MKWSWQRLSTLDEPIHIHRTMALSHQLVSRDSDEILSASPVKVNGLVKYDFDKVVVKAQVNCSLVVPSSRSLVPVKLPLNFHYKEIYVKTKSDIKPYLQEHPEGDTVLTPDQNNEIDFEKSIIDNIILQIPTKVLSPKEKRDHIMPKGNGWSVISEDQYEHPKTAGHQKVDPRLAKLKYYFSKNNKKK</sequence>
<gene>
    <name evidence="1" type="ORF">ELX58_05870</name>
</gene>
<dbReference type="AlphaFoldDB" id="A0A4P6ZMK3"/>
<dbReference type="RefSeq" id="WP_133442220.1">
    <property type="nucleotide sequence ID" value="NZ_CP034726.1"/>
</dbReference>
<dbReference type="Proteomes" id="UP000294321">
    <property type="component" value="Chromosome"/>
</dbReference>
<dbReference type="Pfam" id="PF02620">
    <property type="entry name" value="YceD"/>
    <property type="match status" value="1"/>
</dbReference>
<organism evidence="1 2">
    <name type="scientific">Acetilactobacillus jinshanensis</name>
    <dbReference type="NCBI Taxonomy" id="1720083"/>
    <lineage>
        <taxon>Bacteria</taxon>
        <taxon>Bacillati</taxon>
        <taxon>Bacillota</taxon>
        <taxon>Bacilli</taxon>
        <taxon>Lactobacillales</taxon>
        <taxon>Lactobacillaceae</taxon>
        <taxon>Acetilactobacillus</taxon>
    </lineage>
</organism>
<accession>A0A4P6ZMK3</accession>
<dbReference type="EMBL" id="CP034726">
    <property type="protein sequence ID" value="QBP18662.1"/>
    <property type="molecule type" value="Genomic_DNA"/>
</dbReference>
<proteinExistence type="predicted"/>
<keyword evidence="2" id="KW-1185">Reference proteome</keyword>
<reference evidence="2" key="1">
    <citation type="submission" date="2018-12" db="EMBL/GenBank/DDBJ databases">
        <title>A new species of lactobacillus.</title>
        <authorList>
            <person name="Jian Y."/>
            <person name="Xin L."/>
            <person name="Hong Z.J."/>
            <person name="Ming L.Z."/>
            <person name="Hong X.Z."/>
        </authorList>
    </citation>
    <scope>NUCLEOTIDE SEQUENCE [LARGE SCALE GENOMIC DNA]</scope>
    <source>
        <strain evidence="2">HSLZ-75</strain>
    </source>
</reference>